<comment type="caution">
    <text evidence="2">The sequence shown here is derived from an EMBL/GenBank/DDBJ whole genome shotgun (WGS) entry which is preliminary data.</text>
</comment>
<organism evidence="2 3">
    <name type="scientific">Sinobacterium norvegicum</name>
    <dbReference type="NCBI Taxonomy" id="1641715"/>
    <lineage>
        <taxon>Bacteria</taxon>
        <taxon>Pseudomonadati</taxon>
        <taxon>Pseudomonadota</taxon>
        <taxon>Gammaproteobacteria</taxon>
        <taxon>Cellvibrionales</taxon>
        <taxon>Spongiibacteraceae</taxon>
        <taxon>Sinobacterium</taxon>
    </lineage>
</organism>
<protein>
    <submittedName>
        <fullName evidence="2">Uncharacterized protein</fullName>
    </submittedName>
</protein>
<proteinExistence type="predicted"/>
<accession>A0ABN8EJ09</accession>
<reference evidence="2" key="1">
    <citation type="submission" date="2021-12" db="EMBL/GenBank/DDBJ databases">
        <authorList>
            <person name="Rodrigo-Torres L."/>
            <person name="Arahal R. D."/>
            <person name="Lucena T."/>
        </authorList>
    </citation>
    <scope>NUCLEOTIDE SEQUENCE</scope>
    <source>
        <strain evidence="2">CECT 8267</strain>
    </source>
</reference>
<keyword evidence="1" id="KW-0812">Transmembrane</keyword>
<evidence type="ECO:0000313" key="3">
    <source>
        <dbReference type="Proteomes" id="UP000838100"/>
    </source>
</evidence>
<evidence type="ECO:0000313" key="2">
    <source>
        <dbReference type="EMBL" id="CAH0991720.1"/>
    </source>
</evidence>
<sequence>MHEETELLVNAIKGLKNETGIFKDYVFPVASALFTSMLGAGIAYFTIRHQENIQIEKDKMNAANKWTLMAEEARSSLIAIKGNYQKGLTANPFHRISAVPSILFHATPITGRYDDLSFIIPKASAKPEEPNKWSQITRIRSMILNYNYCLELWKQRNQIERPIKEHIIAQTGSQAYVNMNEEKLGELVSPADLSLLIDITERAIKLTDDLIIELDDFLSGFPAYARTLIDNKRLKRYGSVIKYSNNDNQLLINLIKRCPDPDYSLVEHLFGESAELIKQRHRTGYEQ</sequence>
<evidence type="ECO:0000256" key="1">
    <source>
        <dbReference type="SAM" id="Phobius"/>
    </source>
</evidence>
<keyword evidence="1" id="KW-1133">Transmembrane helix</keyword>
<keyword evidence="3" id="KW-1185">Reference proteome</keyword>
<gene>
    <name evidence="2" type="ORF">SIN8267_01834</name>
</gene>
<dbReference type="EMBL" id="CAKLPX010000002">
    <property type="protein sequence ID" value="CAH0991720.1"/>
    <property type="molecule type" value="Genomic_DNA"/>
</dbReference>
<keyword evidence="1" id="KW-0472">Membrane</keyword>
<dbReference type="Proteomes" id="UP000838100">
    <property type="component" value="Unassembled WGS sequence"/>
</dbReference>
<name>A0ABN8EJ09_9GAMM</name>
<feature type="transmembrane region" description="Helical" evidence="1">
    <location>
        <begin position="25"/>
        <end position="47"/>
    </location>
</feature>
<dbReference type="RefSeq" id="WP_237444422.1">
    <property type="nucleotide sequence ID" value="NZ_CAKLPX010000002.1"/>
</dbReference>